<proteinExistence type="predicted"/>
<dbReference type="EMBL" id="GBRH01265515">
    <property type="protein sequence ID" value="JAD32380.1"/>
    <property type="molecule type" value="Transcribed_RNA"/>
</dbReference>
<sequence>MLHCPDTYNSLHMLQHRFILRYNPMWLLLCGRERTPGASQRKGHQRSKGSVSCLPVELN</sequence>
<evidence type="ECO:0000313" key="2">
    <source>
        <dbReference type="EMBL" id="JAD32380.1"/>
    </source>
</evidence>
<accession>A0A0A8Z6J2</accession>
<dbReference type="AlphaFoldDB" id="A0A0A8Z6J2"/>
<reference evidence="2" key="1">
    <citation type="submission" date="2014-09" db="EMBL/GenBank/DDBJ databases">
        <authorList>
            <person name="Magalhaes I.L.F."/>
            <person name="Oliveira U."/>
            <person name="Santos F.R."/>
            <person name="Vidigal T.H.D.A."/>
            <person name="Brescovit A.D."/>
            <person name="Santos A.J."/>
        </authorList>
    </citation>
    <scope>NUCLEOTIDE SEQUENCE</scope>
    <source>
        <tissue evidence="2">Shoot tissue taken approximately 20 cm above the soil surface</tissue>
    </source>
</reference>
<feature type="region of interest" description="Disordered" evidence="1">
    <location>
        <begin position="36"/>
        <end position="59"/>
    </location>
</feature>
<protein>
    <submittedName>
        <fullName evidence="2">Uncharacterized protein</fullName>
    </submittedName>
</protein>
<name>A0A0A8Z6J2_ARUDO</name>
<organism evidence="2">
    <name type="scientific">Arundo donax</name>
    <name type="common">Giant reed</name>
    <name type="synonym">Donax arundinaceus</name>
    <dbReference type="NCBI Taxonomy" id="35708"/>
    <lineage>
        <taxon>Eukaryota</taxon>
        <taxon>Viridiplantae</taxon>
        <taxon>Streptophyta</taxon>
        <taxon>Embryophyta</taxon>
        <taxon>Tracheophyta</taxon>
        <taxon>Spermatophyta</taxon>
        <taxon>Magnoliopsida</taxon>
        <taxon>Liliopsida</taxon>
        <taxon>Poales</taxon>
        <taxon>Poaceae</taxon>
        <taxon>PACMAD clade</taxon>
        <taxon>Arundinoideae</taxon>
        <taxon>Arundineae</taxon>
        <taxon>Arundo</taxon>
    </lineage>
</organism>
<reference evidence="2" key="2">
    <citation type="journal article" date="2015" name="Data Brief">
        <title>Shoot transcriptome of the giant reed, Arundo donax.</title>
        <authorList>
            <person name="Barrero R.A."/>
            <person name="Guerrero F.D."/>
            <person name="Moolhuijzen P."/>
            <person name="Goolsby J.A."/>
            <person name="Tidwell J."/>
            <person name="Bellgard S.E."/>
            <person name="Bellgard M.I."/>
        </authorList>
    </citation>
    <scope>NUCLEOTIDE SEQUENCE</scope>
    <source>
        <tissue evidence="2">Shoot tissue taken approximately 20 cm above the soil surface</tissue>
    </source>
</reference>
<evidence type="ECO:0000256" key="1">
    <source>
        <dbReference type="SAM" id="MobiDB-lite"/>
    </source>
</evidence>